<dbReference type="OrthoDB" id="1270857at2"/>
<comment type="caution">
    <text evidence="1">The sequence shown here is derived from an EMBL/GenBank/DDBJ whole genome shotgun (WGS) entry which is preliminary data.</text>
</comment>
<dbReference type="PROSITE" id="PS51257">
    <property type="entry name" value="PROKAR_LIPOPROTEIN"/>
    <property type="match status" value="1"/>
</dbReference>
<keyword evidence="2" id="KW-1185">Reference proteome</keyword>
<gene>
    <name evidence="1" type="ORF">DQ356_01070</name>
</gene>
<evidence type="ECO:0000313" key="2">
    <source>
        <dbReference type="Proteomes" id="UP000252172"/>
    </source>
</evidence>
<dbReference type="EMBL" id="QPIE01000001">
    <property type="protein sequence ID" value="RCU44834.1"/>
    <property type="molecule type" value="Genomic_DNA"/>
</dbReference>
<evidence type="ECO:0000313" key="1">
    <source>
        <dbReference type="EMBL" id="RCU44834.1"/>
    </source>
</evidence>
<reference evidence="1 2" key="1">
    <citation type="submission" date="2018-07" db="EMBL/GenBank/DDBJ databases">
        <title>Chryseobacterium lacus sp. nov., isolated from lake water.</title>
        <authorList>
            <person name="Li C.-M."/>
        </authorList>
    </citation>
    <scope>NUCLEOTIDE SEQUENCE [LARGE SCALE GENOMIC DNA]</scope>
    <source>
        <strain evidence="1 2">YLOS41</strain>
    </source>
</reference>
<dbReference type="AlphaFoldDB" id="A0A368N5G4"/>
<dbReference type="Proteomes" id="UP000252172">
    <property type="component" value="Unassembled WGS sequence"/>
</dbReference>
<proteinExistence type="predicted"/>
<protein>
    <submittedName>
        <fullName evidence="1">Uncharacterized protein</fullName>
    </submittedName>
</protein>
<sequence length="236" mass="26708">MKKLFLYSCLVLAAVSCRKEDDEEPYKEPENIETQNAYDDQAIQKYLEGHYLDDRGLIVPFSATDPADDNNTKLSEMNPQKLSSGVVYIVRPNAQPDPGTAIGSTDIIRIMSKTYSHLAVESNGSVSFTSPIAFRSSVDGTGVPEVDPKYYFVSDSEASNAGKTKDYYEIEGFREALQHFRAFNMDDVDNYNMQGIIIVPSRAVFARDSYYPYVNYSMRNRSLVFNFQVYKTTPRP</sequence>
<dbReference type="RefSeq" id="WP_114302609.1">
    <property type="nucleotide sequence ID" value="NZ_QPIE01000001.1"/>
</dbReference>
<organism evidence="1 2">
    <name type="scientific">Chryseobacterium lacus</name>
    <dbReference type="NCBI Taxonomy" id="2058346"/>
    <lineage>
        <taxon>Bacteria</taxon>
        <taxon>Pseudomonadati</taxon>
        <taxon>Bacteroidota</taxon>
        <taxon>Flavobacteriia</taxon>
        <taxon>Flavobacteriales</taxon>
        <taxon>Weeksellaceae</taxon>
        <taxon>Chryseobacterium group</taxon>
        <taxon>Chryseobacterium</taxon>
    </lineage>
</organism>
<name>A0A368N5G4_9FLAO</name>
<accession>A0A368N5G4</accession>